<keyword evidence="3" id="KW-0378">Hydrolase</keyword>
<name>A0A7C4R462_UNCC3</name>
<dbReference type="PANTHER" id="PTHR47814:SF1">
    <property type="entry name" value="PEPTIDYL-TRNA HYDROLASE ARFB"/>
    <property type="match status" value="1"/>
</dbReference>
<evidence type="ECO:0000259" key="2">
    <source>
        <dbReference type="PROSITE" id="PS00745"/>
    </source>
</evidence>
<comment type="caution">
    <text evidence="3">The sequence shown here is derived from an EMBL/GenBank/DDBJ whole genome shotgun (WGS) entry which is preliminary data.</text>
</comment>
<dbReference type="GO" id="GO:0003747">
    <property type="term" value="F:translation release factor activity"/>
    <property type="evidence" value="ECO:0007669"/>
    <property type="project" value="InterPro"/>
</dbReference>
<evidence type="ECO:0000313" key="3">
    <source>
        <dbReference type="EMBL" id="HGT70860.1"/>
    </source>
</evidence>
<feature type="compositionally biased region" description="Basic and acidic residues" evidence="1">
    <location>
        <begin position="135"/>
        <end position="145"/>
    </location>
</feature>
<dbReference type="PROSITE" id="PS00745">
    <property type="entry name" value="RF_PROK_I"/>
    <property type="match status" value="1"/>
</dbReference>
<dbReference type="EMBL" id="DSYQ01000004">
    <property type="protein sequence ID" value="HGT70860.1"/>
    <property type="molecule type" value="Genomic_DNA"/>
</dbReference>
<dbReference type="GO" id="GO:0004045">
    <property type="term" value="F:peptidyl-tRNA hydrolase activity"/>
    <property type="evidence" value="ECO:0007669"/>
    <property type="project" value="UniProtKB-EC"/>
</dbReference>
<gene>
    <name evidence="3" type="ORF">ENT43_01205</name>
</gene>
<protein>
    <submittedName>
        <fullName evidence="3">Aminoacyl-tRNA hydrolase</fullName>
        <ecNumber evidence="3">3.1.1.29</ecNumber>
    </submittedName>
</protein>
<dbReference type="GO" id="GO:0072344">
    <property type="term" value="P:rescue of stalled ribosome"/>
    <property type="evidence" value="ECO:0007669"/>
    <property type="project" value="TreeGrafter"/>
</dbReference>
<dbReference type="Gene3D" id="3.30.160.20">
    <property type="match status" value="1"/>
</dbReference>
<sequence>MEKIIMNNVFEKRIKIPEWEMDFRADRASGPGGQNVNKTATKVTLKFDIGSSKTLHEEEKKIVLKELRNHINKDGKIVISEQSSRSQFSNRQAVIKKLNDMINDSLKPKQERVETKIPQWQKDERLTGKKKRSEIKKGRGRIDLD</sequence>
<feature type="region of interest" description="Disordered" evidence="1">
    <location>
        <begin position="106"/>
        <end position="145"/>
    </location>
</feature>
<dbReference type="AlphaFoldDB" id="A0A7C4R462"/>
<feature type="domain" description="Prokaryotic-type class I peptide chain release factors" evidence="2">
    <location>
        <begin position="27"/>
        <end position="43"/>
    </location>
</feature>
<organism evidence="3">
    <name type="scientific">candidate division CPR3 bacterium</name>
    <dbReference type="NCBI Taxonomy" id="2268181"/>
    <lineage>
        <taxon>Bacteria</taxon>
        <taxon>Bacteria division CPR3</taxon>
    </lineage>
</organism>
<dbReference type="EC" id="3.1.1.29" evidence="3"/>
<proteinExistence type="predicted"/>
<feature type="compositionally biased region" description="Basic and acidic residues" evidence="1">
    <location>
        <begin position="106"/>
        <end position="127"/>
    </location>
</feature>
<dbReference type="GO" id="GO:0043022">
    <property type="term" value="F:ribosome binding"/>
    <property type="evidence" value="ECO:0007669"/>
    <property type="project" value="TreeGrafter"/>
</dbReference>
<dbReference type="PANTHER" id="PTHR47814">
    <property type="entry name" value="PEPTIDYL-TRNA HYDROLASE ARFB"/>
    <property type="match status" value="1"/>
</dbReference>
<dbReference type="NCBIfam" id="NF006718">
    <property type="entry name" value="PRK09256.1"/>
    <property type="match status" value="1"/>
</dbReference>
<evidence type="ECO:0000256" key="1">
    <source>
        <dbReference type="SAM" id="MobiDB-lite"/>
    </source>
</evidence>
<dbReference type="SUPFAM" id="SSF110916">
    <property type="entry name" value="Peptidyl-tRNA hydrolase domain-like"/>
    <property type="match status" value="1"/>
</dbReference>
<accession>A0A7C4R462</accession>
<dbReference type="InterPro" id="IPR000352">
    <property type="entry name" value="Pep_chain_release_fac_I"/>
</dbReference>
<dbReference type="Pfam" id="PF00472">
    <property type="entry name" value="RF-1"/>
    <property type="match status" value="1"/>
</dbReference>
<reference evidence="3" key="1">
    <citation type="journal article" date="2020" name="mSystems">
        <title>Genome- and Community-Level Interaction Insights into Carbon Utilization and Element Cycling Functions of Hydrothermarchaeota in Hydrothermal Sediment.</title>
        <authorList>
            <person name="Zhou Z."/>
            <person name="Liu Y."/>
            <person name="Xu W."/>
            <person name="Pan J."/>
            <person name="Luo Z.H."/>
            <person name="Li M."/>
        </authorList>
    </citation>
    <scope>NUCLEOTIDE SEQUENCE [LARGE SCALE GENOMIC DNA]</scope>
    <source>
        <strain evidence="3">SpSt-579</strain>
    </source>
</reference>